<gene>
    <name evidence="2" type="ORF">KPL37_11075</name>
</gene>
<keyword evidence="1" id="KW-0472">Membrane</keyword>
<keyword evidence="1" id="KW-0812">Transmembrane</keyword>
<keyword evidence="3" id="KW-1185">Reference proteome</keyword>
<evidence type="ECO:0000256" key="1">
    <source>
        <dbReference type="SAM" id="Phobius"/>
    </source>
</evidence>
<evidence type="ECO:0008006" key="4">
    <source>
        <dbReference type="Google" id="ProtNLM"/>
    </source>
</evidence>
<name>A0ABS6BVD2_9CLOT</name>
<reference evidence="2 3" key="1">
    <citation type="submission" date="2021-06" db="EMBL/GenBank/DDBJ databases">
        <title>Clostridia strains as spoilage organisms.</title>
        <authorList>
            <person name="Wambui J."/>
            <person name="Stephan R."/>
            <person name="Stevens M.J.A."/>
        </authorList>
    </citation>
    <scope>NUCLEOTIDE SEQUENCE [LARGE SCALE GENOMIC DNA]</scope>
    <source>
        <strain evidence="2 3">DSM 14204</strain>
    </source>
</reference>
<comment type="caution">
    <text evidence="2">The sequence shown here is derived from an EMBL/GenBank/DDBJ whole genome shotgun (WGS) entry which is preliminary data.</text>
</comment>
<dbReference type="InterPro" id="IPR025945">
    <property type="entry name" value="DHHW"/>
</dbReference>
<dbReference type="Proteomes" id="UP000776252">
    <property type="component" value="Unassembled WGS sequence"/>
</dbReference>
<organism evidence="2 3">
    <name type="scientific">Clostridium frigoris</name>
    <dbReference type="NCBI Taxonomy" id="205327"/>
    <lineage>
        <taxon>Bacteria</taxon>
        <taxon>Bacillati</taxon>
        <taxon>Bacillota</taxon>
        <taxon>Clostridia</taxon>
        <taxon>Eubacteriales</taxon>
        <taxon>Clostridiaceae</taxon>
        <taxon>Clostridium</taxon>
    </lineage>
</organism>
<feature type="transmembrane region" description="Helical" evidence="1">
    <location>
        <begin position="20"/>
        <end position="43"/>
    </location>
</feature>
<proteinExistence type="predicted"/>
<dbReference type="Pfam" id="PF14286">
    <property type="entry name" value="DHHW"/>
    <property type="match status" value="1"/>
</dbReference>
<evidence type="ECO:0000313" key="2">
    <source>
        <dbReference type="EMBL" id="MBU3160289.1"/>
    </source>
</evidence>
<keyword evidence="1" id="KW-1133">Transmembrane helix</keyword>
<dbReference type="EMBL" id="JAHLDV010000023">
    <property type="protein sequence ID" value="MBU3160289.1"/>
    <property type="molecule type" value="Genomic_DNA"/>
</dbReference>
<protein>
    <recommendedName>
        <fullName evidence="4">DHHW protein</fullName>
    </recommendedName>
</protein>
<evidence type="ECO:0000313" key="3">
    <source>
        <dbReference type="Proteomes" id="UP000776252"/>
    </source>
</evidence>
<accession>A0ABS6BVD2</accession>
<dbReference type="RefSeq" id="WP_216149296.1">
    <property type="nucleotide sequence ID" value="NZ_JAHLDV010000023.1"/>
</dbReference>
<sequence length="394" mass="46223">MKYNSTRKKYNSTRKKYNNIYIKSLTLMFLFFIFSVMLLNVIVPDKKFSSQENRNLKSKPKLSVDNLLYNKFTSKYEKYIADQFIIRNFWINAKSRSEILAGKKENNDVYLGKDKYLIAKFKKPYEEAFDEKVKAINDFSNENKKLNKYIMLVPNKIKVLEDKLPEFAPVENQSEYINKFYSGLNKSVKTISVFDTLNKNKNKYIYYKTDHHWTTQGAYYAYLEFCKSSGLTPKDANNYDIKKVSNEFYGTLYSKAGVTNVDSDTINVYLPREHEDVLVNYLEEKRKCVSLYNPSSLNTKDKYSIFLGGNHPIIKISTMSESSKKLLVIKDSYANCFIPFLTSHFSDIIVVDLRYYSDNINTLIKDYNVTNVLMLYNTNTFFEDESILNISDYD</sequence>